<keyword evidence="5 8" id="KW-0175">Coiled coil</keyword>
<comment type="function">
    <text evidence="6">Regulates ciliary localization of the BBSome complex. Together with the BBSome complex, controls SMO ciliary trafficking and contributes to the sonic hedgehog (SHH) pathway regulation. May play a role in neurite outgrowth. May have tumor suppressor function.</text>
</comment>
<dbReference type="OrthoDB" id="2140002at2759"/>
<dbReference type="PANTHER" id="PTHR21635:SF0">
    <property type="entry name" value="LEUCINE ZIPPER TRANSCRIPTION FACTOR-LIKE PROTEIN 1"/>
    <property type="match status" value="1"/>
</dbReference>
<accession>A0A1Y1ZCR8</accession>
<comment type="subcellular location">
    <subcellularLocation>
        <location evidence="1">Cytoplasm</location>
    </subcellularLocation>
</comment>
<feature type="coiled-coil region" evidence="8">
    <location>
        <begin position="143"/>
        <end position="205"/>
    </location>
</feature>
<feature type="coiled-coil region" evidence="8">
    <location>
        <begin position="276"/>
        <end position="327"/>
    </location>
</feature>
<evidence type="ECO:0000256" key="3">
    <source>
        <dbReference type="ARBA" id="ARBA00018920"/>
    </source>
</evidence>
<name>A0A1Y1ZCR8_9FUNG</name>
<protein>
    <recommendedName>
        <fullName evidence="3">Leucine zipper transcription factor-like protein 1</fullName>
    </recommendedName>
</protein>
<evidence type="ECO:0000313" key="10">
    <source>
        <dbReference type="Proteomes" id="UP000193920"/>
    </source>
</evidence>
<evidence type="ECO:0000256" key="4">
    <source>
        <dbReference type="ARBA" id="ARBA00022490"/>
    </source>
</evidence>
<dbReference type="PANTHER" id="PTHR21635">
    <property type="entry name" value="LEUCINE ZIPPER TRANSCRIPTION FACTOR LIKE"/>
    <property type="match status" value="1"/>
</dbReference>
<dbReference type="AlphaFoldDB" id="A0A1Y1ZCR8"/>
<dbReference type="EMBL" id="MCOG01000425">
    <property type="protein sequence ID" value="ORY08083.1"/>
    <property type="molecule type" value="Genomic_DNA"/>
</dbReference>
<dbReference type="Pfam" id="PF15294">
    <property type="entry name" value="Leu_zip"/>
    <property type="match status" value="1"/>
</dbReference>
<evidence type="ECO:0000313" key="9">
    <source>
        <dbReference type="EMBL" id="ORY08083.1"/>
    </source>
</evidence>
<sequence>MNSLNTHHVNQFVDILRFSRLRRTQLLNDIGLIFEEEADKELMDTTYNKDEVEQIIKSIKDVVKNFVENEVLNINHMNVLLLQQFCKQAEFWHLNLMANISELENRQLLNNVKQFEEEQFLKNKLIKQPTTGKLEPLINEGPVGILKKEIEDLKKENETLKQDKDNLSSEIEKLNNKNKGSESKISELDNKITSLNKEIKKLQSIKYEKDIKKEEMINAIDDAIENTKRNNRKKSNDDVDDSQIDSKINNVIEKSKLSDILKGSKINIDELMKFQNIETQRKIKELTKEVESLRKDLDTKLSQSSPVQNLKRMLIERNNQYKTLKTEILKYNPDYKFQV</sequence>
<comment type="subunit">
    <text evidence="7">Self-associates. Interacts with BBS9; the interaction mediates the association of LZTL1 with the BBsome complex and regulates BBSome ciliary trafficking.</text>
</comment>
<dbReference type="GO" id="GO:1903565">
    <property type="term" value="P:negative regulation of protein localization to cilium"/>
    <property type="evidence" value="ECO:0007669"/>
    <property type="project" value="TreeGrafter"/>
</dbReference>
<dbReference type="STRING" id="1754190.A0A1Y1ZCR8"/>
<gene>
    <name evidence="9" type="ORF">LY90DRAFT_709111</name>
</gene>
<evidence type="ECO:0000256" key="7">
    <source>
        <dbReference type="ARBA" id="ARBA00026004"/>
    </source>
</evidence>
<dbReference type="GO" id="GO:0005737">
    <property type="term" value="C:cytoplasm"/>
    <property type="evidence" value="ECO:0007669"/>
    <property type="project" value="UniProtKB-SubCell"/>
</dbReference>
<keyword evidence="10" id="KW-1185">Reference proteome</keyword>
<organism evidence="9 10">
    <name type="scientific">Neocallimastix californiae</name>
    <dbReference type="NCBI Taxonomy" id="1754190"/>
    <lineage>
        <taxon>Eukaryota</taxon>
        <taxon>Fungi</taxon>
        <taxon>Fungi incertae sedis</taxon>
        <taxon>Chytridiomycota</taxon>
        <taxon>Chytridiomycota incertae sedis</taxon>
        <taxon>Neocallimastigomycetes</taxon>
        <taxon>Neocallimastigales</taxon>
        <taxon>Neocallimastigaceae</taxon>
        <taxon>Neocallimastix</taxon>
    </lineage>
</organism>
<evidence type="ECO:0000256" key="8">
    <source>
        <dbReference type="SAM" id="Coils"/>
    </source>
</evidence>
<evidence type="ECO:0000256" key="5">
    <source>
        <dbReference type="ARBA" id="ARBA00023054"/>
    </source>
</evidence>
<proteinExistence type="inferred from homology"/>
<dbReference type="InterPro" id="IPR026157">
    <property type="entry name" value="LZTFL1"/>
</dbReference>
<keyword evidence="4" id="KW-0963">Cytoplasm</keyword>
<comment type="similarity">
    <text evidence="2">Belongs to the LZTFL1 family.</text>
</comment>
<dbReference type="Proteomes" id="UP000193920">
    <property type="component" value="Unassembled WGS sequence"/>
</dbReference>
<comment type="caution">
    <text evidence="9">The sequence shown here is derived from an EMBL/GenBank/DDBJ whole genome shotgun (WGS) entry which is preliminary data.</text>
</comment>
<evidence type="ECO:0000256" key="1">
    <source>
        <dbReference type="ARBA" id="ARBA00004496"/>
    </source>
</evidence>
<evidence type="ECO:0000256" key="2">
    <source>
        <dbReference type="ARBA" id="ARBA00008868"/>
    </source>
</evidence>
<evidence type="ECO:0000256" key="6">
    <source>
        <dbReference type="ARBA" id="ARBA00024898"/>
    </source>
</evidence>
<reference evidence="9 10" key="1">
    <citation type="submission" date="2016-08" db="EMBL/GenBank/DDBJ databases">
        <title>A Parts List for Fungal Cellulosomes Revealed by Comparative Genomics.</title>
        <authorList>
            <consortium name="DOE Joint Genome Institute"/>
            <person name="Haitjema C.H."/>
            <person name="Gilmore S.P."/>
            <person name="Henske J.K."/>
            <person name="Solomon K.V."/>
            <person name="De Groot R."/>
            <person name="Kuo A."/>
            <person name="Mondo S.J."/>
            <person name="Salamov A.A."/>
            <person name="Labutti K."/>
            <person name="Zhao Z."/>
            <person name="Chiniquy J."/>
            <person name="Barry K."/>
            <person name="Brewer H.M."/>
            <person name="Purvine S.O."/>
            <person name="Wright A.T."/>
            <person name="Boxma B."/>
            <person name="Van Alen T."/>
            <person name="Hackstein J.H."/>
            <person name="Baker S.E."/>
            <person name="Grigoriev I.V."/>
            <person name="O'Malley M.A."/>
        </authorList>
    </citation>
    <scope>NUCLEOTIDE SEQUENCE [LARGE SCALE GENOMIC DNA]</scope>
    <source>
        <strain evidence="9 10">G1</strain>
    </source>
</reference>